<dbReference type="Gramene" id="Pp3c7_12280V3.1">
    <property type="protein sequence ID" value="PAC:32924472.CDS.1"/>
    <property type="gene ID" value="Pp3c7_12280"/>
</dbReference>
<evidence type="ECO:0000313" key="2">
    <source>
        <dbReference type="EnsemblPlants" id="PAC:32924472.CDS.1"/>
    </source>
</evidence>
<proteinExistence type="predicted"/>
<reference evidence="1 3" key="1">
    <citation type="journal article" date="2008" name="Science">
        <title>The Physcomitrella genome reveals evolutionary insights into the conquest of land by plants.</title>
        <authorList>
            <person name="Rensing S."/>
            <person name="Lang D."/>
            <person name="Zimmer A."/>
            <person name="Terry A."/>
            <person name="Salamov A."/>
            <person name="Shapiro H."/>
            <person name="Nishiyama T."/>
            <person name="Perroud P.-F."/>
            <person name="Lindquist E."/>
            <person name="Kamisugi Y."/>
            <person name="Tanahashi T."/>
            <person name="Sakakibara K."/>
            <person name="Fujita T."/>
            <person name="Oishi K."/>
            <person name="Shin-I T."/>
            <person name="Kuroki Y."/>
            <person name="Toyoda A."/>
            <person name="Suzuki Y."/>
            <person name="Hashimoto A."/>
            <person name="Yamaguchi K."/>
            <person name="Sugano A."/>
            <person name="Kohara Y."/>
            <person name="Fujiyama A."/>
            <person name="Anterola A."/>
            <person name="Aoki S."/>
            <person name="Ashton N."/>
            <person name="Barbazuk W.B."/>
            <person name="Barker E."/>
            <person name="Bennetzen J."/>
            <person name="Bezanilla M."/>
            <person name="Blankenship R."/>
            <person name="Cho S.H."/>
            <person name="Dutcher S."/>
            <person name="Estelle M."/>
            <person name="Fawcett J.A."/>
            <person name="Gundlach H."/>
            <person name="Hanada K."/>
            <person name="Heyl A."/>
            <person name="Hicks K.A."/>
            <person name="Hugh J."/>
            <person name="Lohr M."/>
            <person name="Mayer K."/>
            <person name="Melkozernov A."/>
            <person name="Murata T."/>
            <person name="Nelson D."/>
            <person name="Pils B."/>
            <person name="Prigge M."/>
            <person name="Reiss B."/>
            <person name="Renner T."/>
            <person name="Rombauts S."/>
            <person name="Rushton P."/>
            <person name="Sanderfoot A."/>
            <person name="Schween G."/>
            <person name="Shiu S.-H."/>
            <person name="Stueber K."/>
            <person name="Theodoulou F.L."/>
            <person name="Tu H."/>
            <person name="Van de Peer Y."/>
            <person name="Verrier P.J."/>
            <person name="Waters E."/>
            <person name="Wood A."/>
            <person name="Yang L."/>
            <person name="Cove D."/>
            <person name="Cuming A."/>
            <person name="Hasebe M."/>
            <person name="Lucas S."/>
            <person name="Mishler D.B."/>
            <person name="Reski R."/>
            <person name="Grigoriev I."/>
            <person name="Quatrano R.S."/>
            <person name="Boore J.L."/>
        </authorList>
    </citation>
    <scope>NUCLEOTIDE SEQUENCE [LARGE SCALE GENOMIC DNA]</scope>
    <source>
        <strain evidence="2 3">cv. Gransden 2004</strain>
    </source>
</reference>
<accession>A0A2K1KBF6</accession>
<gene>
    <name evidence="1" type="ORF">PHYPA_010301</name>
</gene>
<sequence length="64" mass="7281">MHEATKDYFRSGYNCYSSSLCKTLKWRVILAWHPPLGARPFSPTAKLPVLTSPRSFVKFAATFT</sequence>
<dbReference type="AlphaFoldDB" id="A0A2K1KBF6"/>
<dbReference type="EnsemblPlants" id="Pp3c7_12280V3.1">
    <property type="protein sequence ID" value="PAC:32924472.CDS.1"/>
    <property type="gene ID" value="Pp3c7_12280"/>
</dbReference>
<evidence type="ECO:0000313" key="1">
    <source>
        <dbReference type="EMBL" id="PNR51115.1"/>
    </source>
</evidence>
<organism evidence="1">
    <name type="scientific">Physcomitrium patens</name>
    <name type="common">Spreading-leaved earth moss</name>
    <name type="synonym">Physcomitrella patens</name>
    <dbReference type="NCBI Taxonomy" id="3218"/>
    <lineage>
        <taxon>Eukaryota</taxon>
        <taxon>Viridiplantae</taxon>
        <taxon>Streptophyta</taxon>
        <taxon>Embryophyta</taxon>
        <taxon>Bryophyta</taxon>
        <taxon>Bryophytina</taxon>
        <taxon>Bryopsida</taxon>
        <taxon>Funariidae</taxon>
        <taxon>Funariales</taxon>
        <taxon>Funariaceae</taxon>
        <taxon>Physcomitrium</taxon>
    </lineage>
</organism>
<dbReference type="InParanoid" id="A0A2K1KBF6"/>
<dbReference type="EMBL" id="ABEU02000007">
    <property type="protein sequence ID" value="PNR51115.1"/>
    <property type="molecule type" value="Genomic_DNA"/>
</dbReference>
<protein>
    <submittedName>
        <fullName evidence="1 2">Uncharacterized protein</fullName>
    </submittedName>
</protein>
<reference evidence="1 3" key="2">
    <citation type="journal article" date="2018" name="Plant J.">
        <title>The Physcomitrella patens chromosome-scale assembly reveals moss genome structure and evolution.</title>
        <authorList>
            <person name="Lang D."/>
            <person name="Ullrich K.K."/>
            <person name="Murat F."/>
            <person name="Fuchs J."/>
            <person name="Jenkins J."/>
            <person name="Haas F.B."/>
            <person name="Piednoel M."/>
            <person name="Gundlach H."/>
            <person name="Van Bel M."/>
            <person name="Meyberg R."/>
            <person name="Vives C."/>
            <person name="Morata J."/>
            <person name="Symeonidi A."/>
            <person name="Hiss M."/>
            <person name="Muchero W."/>
            <person name="Kamisugi Y."/>
            <person name="Saleh O."/>
            <person name="Blanc G."/>
            <person name="Decker E.L."/>
            <person name="van Gessel N."/>
            <person name="Grimwood J."/>
            <person name="Hayes R.D."/>
            <person name="Graham S.W."/>
            <person name="Gunter L.E."/>
            <person name="McDaniel S.F."/>
            <person name="Hoernstein S.N.W."/>
            <person name="Larsson A."/>
            <person name="Li F.W."/>
            <person name="Perroud P.F."/>
            <person name="Phillips J."/>
            <person name="Ranjan P."/>
            <person name="Rokshar D.S."/>
            <person name="Rothfels C.J."/>
            <person name="Schneider L."/>
            <person name="Shu S."/>
            <person name="Stevenson D.W."/>
            <person name="Thummler F."/>
            <person name="Tillich M."/>
            <person name="Villarreal Aguilar J.C."/>
            <person name="Widiez T."/>
            <person name="Wong G.K."/>
            <person name="Wymore A."/>
            <person name="Zhang Y."/>
            <person name="Zimmer A.D."/>
            <person name="Quatrano R.S."/>
            <person name="Mayer K.F.X."/>
            <person name="Goodstein D."/>
            <person name="Casacuberta J.M."/>
            <person name="Vandepoele K."/>
            <person name="Reski R."/>
            <person name="Cuming A.C."/>
            <person name="Tuskan G.A."/>
            <person name="Maumus F."/>
            <person name="Salse J."/>
            <person name="Schmutz J."/>
            <person name="Rensing S.A."/>
        </authorList>
    </citation>
    <scope>NUCLEOTIDE SEQUENCE [LARGE SCALE GENOMIC DNA]</scope>
    <source>
        <strain evidence="2 3">cv. Gransden 2004</strain>
    </source>
</reference>
<keyword evidence="3" id="KW-1185">Reference proteome</keyword>
<dbReference type="Proteomes" id="UP000006727">
    <property type="component" value="Chromosome 7"/>
</dbReference>
<evidence type="ECO:0000313" key="3">
    <source>
        <dbReference type="Proteomes" id="UP000006727"/>
    </source>
</evidence>
<reference evidence="2" key="3">
    <citation type="submission" date="2020-12" db="UniProtKB">
        <authorList>
            <consortium name="EnsemblPlants"/>
        </authorList>
    </citation>
    <scope>IDENTIFICATION</scope>
</reference>
<name>A0A2K1KBF6_PHYPA</name>
<dbReference type="EnsemblPlants" id="Pp3c7_12280V3.2">
    <property type="protein sequence ID" value="PAC:32924473.CDS.1"/>
    <property type="gene ID" value="Pp3c7_12280"/>
</dbReference>
<dbReference type="Gramene" id="Pp3c7_12280V3.2">
    <property type="protein sequence ID" value="PAC:32924473.CDS.1"/>
    <property type="gene ID" value="Pp3c7_12280"/>
</dbReference>